<dbReference type="EMBL" id="BSYO01000008">
    <property type="protein sequence ID" value="GMH08617.1"/>
    <property type="molecule type" value="Genomic_DNA"/>
</dbReference>
<reference evidence="1" key="1">
    <citation type="submission" date="2023-05" db="EMBL/GenBank/DDBJ databases">
        <title>Nepenthes gracilis genome sequencing.</title>
        <authorList>
            <person name="Fukushima K."/>
        </authorList>
    </citation>
    <scope>NUCLEOTIDE SEQUENCE</scope>
    <source>
        <strain evidence="1">SING2019-196</strain>
    </source>
</reference>
<sequence>MLASPRPGMNCSLGETVLVSSCCHRSVLGLFECLLELESGHALVELSNCLPVVVFDSPGYMEWMYSPLPKLRDVTDFHSI</sequence>
<evidence type="ECO:0000313" key="2">
    <source>
        <dbReference type="Proteomes" id="UP001279734"/>
    </source>
</evidence>
<accession>A0AAD3SCR6</accession>
<name>A0AAD3SCR6_NEPGR</name>
<dbReference type="Proteomes" id="UP001279734">
    <property type="component" value="Unassembled WGS sequence"/>
</dbReference>
<protein>
    <submittedName>
        <fullName evidence="1">Uncharacterized protein</fullName>
    </submittedName>
</protein>
<organism evidence="1 2">
    <name type="scientific">Nepenthes gracilis</name>
    <name type="common">Slender pitcher plant</name>
    <dbReference type="NCBI Taxonomy" id="150966"/>
    <lineage>
        <taxon>Eukaryota</taxon>
        <taxon>Viridiplantae</taxon>
        <taxon>Streptophyta</taxon>
        <taxon>Embryophyta</taxon>
        <taxon>Tracheophyta</taxon>
        <taxon>Spermatophyta</taxon>
        <taxon>Magnoliopsida</taxon>
        <taxon>eudicotyledons</taxon>
        <taxon>Gunneridae</taxon>
        <taxon>Pentapetalae</taxon>
        <taxon>Caryophyllales</taxon>
        <taxon>Nepenthaceae</taxon>
        <taxon>Nepenthes</taxon>
    </lineage>
</organism>
<dbReference type="AlphaFoldDB" id="A0AAD3SCR6"/>
<evidence type="ECO:0000313" key="1">
    <source>
        <dbReference type="EMBL" id="GMH08617.1"/>
    </source>
</evidence>
<keyword evidence="2" id="KW-1185">Reference proteome</keyword>
<proteinExistence type="predicted"/>
<comment type="caution">
    <text evidence="1">The sequence shown here is derived from an EMBL/GenBank/DDBJ whole genome shotgun (WGS) entry which is preliminary data.</text>
</comment>
<gene>
    <name evidence="1" type="ORF">Nepgr_010457</name>
</gene>